<accession>A0A8B8T425</accession>
<gene>
    <name evidence="3" type="primary">LOC116664029</name>
</gene>
<evidence type="ECO:0000313" key="2">
    <source>
        <dbReference type="Proteomes" id="UP000694856"/>
    </source>
</evidence>
<protein>
    <submittedName>
        <fullName evidence="3">HERC2-like protein 3</fullName>
    </submittedName>
</protein>
<proteinExistence type="predicted"/>
<sequence length="156" mass="16763">MCSAHWTHIEGSCAPSSAPRPAFSGTDLRFTEPGLSVWAQLVNLAGSRLEKHKIKKSPKRGFADDGAAASPDLGDMSPEGLQPPMILLQQSLASATQLSLVRPYLTNRSLRLPAPPQLMALGSAPVCPGLPRWLCVSVWLWSPCIWRAPCVKPAAL</sequence>
<feature type="region of interest" description="Disordered" evidence="1">
    <location>
        <begin position="55"/>
        <end position="75"/>
    </location>
</feature>
<dbReference type="GeneID" id="116664029"/>
<dbReference type="RefSeq" id="XP_032336752.1">
    <property type="nucleotide sequence ID" value="XM_032480861.1"/>
</dbReference>
<reference evidence="3" key="1">
    <citation type="submission" date="2025-08" db="UniProtKB">
        <authorList>
            <consortium name="RefSeq"/>
        </authorList>
    </citation>
    <scope>IDENTIFICATION</scope>
    <source>
        <tissue evidence="3">Ear skin</tissue>
    </source>
</reference>
<name>A0A8B8T425_CAMFR</name>
<dbReference type="Proteomes" id="UP000694856">
    <property type="component" value="Chromosome 6"/>
</dbReference>
<dbReference type="KEGG" id="cfr:116664029"/>
<keyword evidence="2" id="KW-1185">Reference proteome</keyword>
<organism evidence="2 3">
    <name type="scientific">Camelus ferus</name>
    <name type="common">Wild bactrian camel</name>
    <name type="synonym">Camelus bactrianus ferus</name>
    <dbReference type="NCBI Taxonomy" id="419612"/>
    <lineage>
        <taxon>Eukaryota</taxon>
        <taxon>Metazoa</taxon>
        <taxon>Chordata</taxon>
        <taxon>Craniata</taxon>
        <taxon>Vertebrata</taxon>
        <taxon>Euteleostomi</taxon>
        <taxon>Mammalia</taxon>
        <taxon>Eutheria</taxon>
        <taxon>Laurasiatheria</taxon>
        <taxon>Artiodactyla</taxon>
        <taxon>Tylopoda</taxon>
        <taxon>Camelidae</taxon>
        <taxon>Camelus</taxon>
    </lineage>
</organism>
<evidence type="ECO:0000256" key="1">
    <source>
        <dbReference type="SAM" id="MobiDB-lite"/>
    </source>
</evidence>
<dbReference type="AlphaFoldDB" id="A0A8B8T425"/>
<evidence type="ECO:0000313" key="3">
    <source>
        <dbReference type="RefSeq" id="XP_032336752.1"/>
    </source>
</evidence>